<dbReference type="InterPro" id="IPR029061">
    <property type="entry name" value="THDP-binding"/>
</dbReference>
<dbReference type="EMBL" id="NMUJ01000045">
    <property type="protein sequence ID" value="OYV02866.1"/>
    <property type="molecule type" value="Genomic_DNA"/>
</dbReference>
<feature type="domain" description="Pyruvate flavodoxin/ferredoxin oxidoreductase pyrimidine binding" evidence="2">
    <location>
        <begin position="22"/>
        <end position="196"/>
    </location>
</feature>
<protein>
    <submittedName>
        <fullName evidence="4">2-oxoglutarate synthase subunit alpha</fullName>
        <ecNumber evidence="4">1.2.7.3</ecNumber>
    </submittedName>
</protein>
<dbReference type="Proteomes" id="UP000216312">
    <property type="component" value="Unassembled WGS sequence"/>
</dbReference>
<evidence type="ECO:0000313" key="5">
    <source>
        <dbReference type="Proteomes" id="UP000216312"/>
    </source>
</evidence>
<keyword evidence="1 4" id="KW-0560">Oxidoreductase</keyword>
<evidence type="ECO:0000259" key="2">
    <source>
        <dbReference type="Pfam" id="PF01855"/>
    </source>
</evidence>
<dbReference type="SUPFAM" id="SSF52922">
    <property type="entry name" value="TK C-terminal domain-like"/>
    <property type="match status" value="1"/>
</dbReference>
<evidence type="ECO:0000256" key="1">
    <source>
        <dbReference type="ARBA" id="ARBA00023002"/>
    </source>
</evidence>
<dbReference type="Pfam" id="PF01855">
    <property type="entry name" value="POR_N"/>
    <property type="match status" value="1"/>
</dbReference>
<gene>
    <name evidence="4" type="ORF">CGW93_03515</name>
</gene>
<sequence length="313" mass="34211">MSNRRVLTGTHFWQGDIACAEGGIAAGCNVYAGYPITPSSEVMEHMARRLPEVDGIFIQMEDEIASAVTIIGASWAGAKAMTATSGPGISLMMEMMETPVVLINVQRGGPSTGLPTLWAQQDVMQARWGSHGDYEVIAIAPNSPQEMFDLTIEAFNLAEMYRVPVIVLSDAIVGHMTEKVVVPPVEDLVNKIRNNADKIIKIEEHDTEDADVIVIAYGITARVVIPAIRKAKSHGVRVGLLRPITIWPFPEKRIVELNKYVGGWVMVELNCKQLYFEVGRLLKGDSKLAFVGHPGGGLPSEEEIYNAIMEVAK</sequence>
<dbReference type="SUPFAM" id="SSF52518">
    <property type="entry name" value="Thiamin diphosphate-binding fold (THDP-binding)"/>
    <property type="match status" value="1"/>
</dbReference>
<dbReference type="GO" id="GO:0047553">
    <property type="term" value="F:2-oxoglutarate synthase activity"/>
    <property type="evidence" value="ECO:0007669"/>
    <property type="project" value="UniProtKB-EC"/>
</dbReference>
<dbReference type="PANTHER" id="PTHR43088">
    <property type="entry name" value="SUBUNIT OF PYRUVATE:FLAVODOXIN OXIDOREDUCTASE-RELATED"/>
    <property type="match status" value="1"/>
</dbReference>
<reference evidence="5" key="1">
    <citation type="submission" date="2017-07" db="EMBL/GenBank/DDBJ databases">
        <title>Novel pathways for hydrocarbon cycling and metabolic interdependencies in hydrothermal sediment communities.</title>
        <authorList>
            <person name="Dombrowski N."/>
            <person name="Seitz K."/>
            <person name="Teske A."/>
            <person name="Baker B."/>
        </authorList>
    </citation>
    <scope>NUCLEOTIDE SEQUENCE [LARGE SCALE GENOMIC DNA]</scope>
</reference>
<evidence type="ECO:0000259" key="3">
    <source>
        <dbReference type="Pfam" id="PF17147"/>
    </source>
</evidence>
<dbReference type="InterPro" id="IPR002880">
    <property type="entry name" value="Pyrv_Fd/Flavodoxin_OxRdtase_N"/>
</dbReference>
<dbReference type="EC" id="1.2.7.3" evidence="4"/>
<dbReference type="Gene3D" id="3.40.50.920">
    <property type="match status" value="1"/>
</dbReference>
<dbReference type="InterPro" id="IPR009014">
    <property type="entry name" value="Transketo_C/PFOR_II"/>
</dbReference>
<organism evidence="4 5">
    <name type="scientific">candidate division WOR-3 bacterium 4484_18</name>
    <dbReference type="NCBI Taxonomy" id="2020626"/>
    <lineage>
        <taxon>Bacteria</taxon>
        <taxon>Bacteria division WOR-3</taxon>
    </lineage>
</organism>
<evidence type="ECO:0000313" key="4">
    <source>
        <dbReference type="EMBL" id="OYV02866.1"/>
    </source>
</evidence>
<comment type="caution">
    <text evidence="4">The sequence shown here is derived from an EMBL/GenBank/DDBJ whole genome shotgun (WGS) entry which is preliminary data.</text>
</comment>
<dbReference type="Pfam" id="PF17147">
    <property type="entry name" value="PFOR_II"/>
    <property type="match status" value="1"/>
</dbReference>
<name>A0A257LVA3_UNCW3</name>
<dbReference type="FunFam" id="3.40.50.970:FF:000022">
    <property type="entry name" value="2-oxoglutarate ferredoxin oxidoreductase alpha subunit"/>
    <property type="match status" value="1"/>
</dbReference>
<proteinExistence type="predicted"/>
<dbReference type="PANTHER" id="PTHR43088:SF1">
    <property type="entry name" value="SUBUNIT OF PYRUVATE:FLAVODOXIN OXIDOREDUCTASE"/>
    <property type="match status" value="1"/>
</dbReference>
<dbReference type="Gene3D" id="3.40.50.970">
    <property type="match status" value="1"/>
</dbReference>
<dbReference type="InterPro" id="IPR052368">
    <property type="entry name" value="2-oxoacid_oxidoreductase"/>
</dbReference>
<dbReference type="CDD" id="cd07034">
    <property type="entry name" value="TPP_PYR_PFOR_IOR-alpha_like"/>
    <property type="match status" value="1"/>
</dbReference>
<accession>A0A257LVA3</accession>
<feature type="domain" description="Pyruvate:ferredoxin oxidoreductase core" evidence="3">
    <location>
        <begin position="210"/>
        <end position="304"/>
    </location>
</feature>
<dbReference type="InterPro" id="IPR033412">
    <property type="entry name" value="PFOR_II"/>
</dbReference>
<dbReference type="AlphaFoldDB" id="A0A257LVA3"/>